<dbReference type="Proteomes" id="UP000824200">
    <property type="component" value="Unassembled WGS sequence"/>
</dbReference>
<evidence type="ECO:0000313" key="2">
    <source>
        <dbReference type="EMBL" id="HIR65330.1"/>
    </source>
</evidence>
<proteinExistence type="predicted"/>
<evidence type="ECO:0000313" key="3">
    <source>
        <dbReference type="Proteomes" id="UP000824200"/>
    </source>
</evidence>
<dbReference type="EMBL" id="DVHL01000004">
    <property type="protein sequence ID" value="HIR65330.1"/>
    <property type="molecule type" value="Genomic_DNA"/>
</dbReference>
<reference evidence="2" key="1">
    <citation type="submission" date="2020-10" db="EMBL/GenBank/DDBJ databases">
        <authorList>
            <person name="Gilroy R."/>
        </authorList>
    </citation>
    <scope>NUCLEOTIDE SEQUENCE</scope>
    <source>
        <strain evidence="2">CHK121-14286</strain>
    </source>
</reference>
<feature type="transmembrane region" description="Helical" evidence="1">
    <location>
        <begin position="61"/>
        <end position="78"/>
    </location>
</feature>
<evidence type="ECO:0000256" key="1">
    <source>
        <dbReference type="SAM" id="Phobius"/>
    </source>
</evidence>
<keyword evidence="1" id="KW-0812">Transmembrane</keyword>
<comment type="caution">
    <text evidence="2">The sequence shown here is derived from an EMBL/GenBank/DDBJ whole genome shotgun (WGS) entry which is preliminary data.</text>
</comment>
<name>A0A9D1J7F8_9BACT</name>
<keyword evidence="1" id="KW-1133">Transmembrane helix</keyword>
<keyword evidence="1" id="KW-0472">Membrane</keyword>
<sequence length="166" mass="19022">MNTVNLRISGLQNASDVEVFVDGEAVAGKKNQFGSYEVRYQTEKQNVEIALRNNSELDGRFWWFFALISFLVSVFGIFNPRYAKAQFLDCRFDVDLKENSDIRFTVNKVSTGRAVETQTNCNIREIVNQSFENKKVKRRRTLLTVIKILSWIAVAVVAAFVISKKL</sequence>
<accession>A0A9D1J7F8</accession>
<gene>
    <name evidence="2" type="ORF">IAC95_00340</name>
</gene>
<feature type="transmembrane region" description="Helical" evidence="1">
    <location>
        <begin position="142"/>
        <end position="162"/>
    </location>
</feature>
<dbReference type="AlphaFoldDB" id="A0A9D1J7F8"/>
<protein>
    <submittedName>
        <fullName evidence="2">Uncharacterized protein</fullName>
    </submittedName>
</protein>
<organism evidence="2 3">
    <name type="scientific">Candidatus Fimimonas gallinarum</name>
    <dbReference type="NCBI Taxonomy" id="2840821"/>
    <lineage>
        <taxon>Bacteria</taxon>
        <taxon>Pseudomonadati</taxon>
        <taxon>Myxococcota</taxon>
        <taxon>Myxococcia</taxon>
        <taxon>Myxococcales</taxon>
        <taxon>Cystobacterineae</taxon>
        <taxon>Myxococcaceae</taxon>
        <taxon>Myxococcaceae incertae sedis</taxon>
        <taxon>Candidatus Fimimonas</taxon>
    </lineage>
</organism>
<reference evidence="2" key="2">
    <citation type="journal article" date="2021" name="PeerJ">
        <title>Extensive microbial diversity within the chicken gut microbiome revealed by metagenomics and culture.</title>
        <authorList>
            <person name="Gilroy R."/>
            <person name="Ravi A."/>
            <person name="Getino M."/>
            <person name="Pursley I."/>
            <person name="Horton D.L."/>
            <person name="Alikhan N.F."/>
            <person name="Baker D."/>
            <person name="Gharbi K."/>
            <person name="Hall N."/>
            <person name="Watson M."/>
            <person name="Adriaenssens E.M."/>
            <person name="Foster-Nyarko E."/>
            <person name="Jarju S."/>
            <person name="Secka A."/>
            <person name="Antonio M."/>
            <person name="Oren A."/>
            <person name="Chaudhuri R.R."/>
            <person name="La Ragione R."/>
            <person name="Hildebrand F."/>
            <person name="Pallen M.J."/>
        </authorList>
    </citation>
    <scope>NUCLEOTIDE SEQUENCE</scope>
    <source>
        <strain evidence="2">CHK121-14286</strain>
    </source>
</reference>